<dbReference type="OrthoDB" id="3267755at2"/>
<dbReference type="EMBL" id="RDBF01000010">
    <property type="protein sequence ID" value="RLV55192.1"/>
    <property type="molecule type" value="Genomic_DNA"/>
</dbReference>
<organism evidence="2 3">
    <name type="scientific">Aeromicrobium phragmitis</name>
    <dbReference type="NCBI Taxonomy" id="2478914"/>
    <lineage>
        <taxon>Bacteria</taxon>
        <taxon>Bacillati</taxon>
        <taxon>Actinomycetota</taxon>
        <taxon>Actinomycetes</taxon>
        <taxon>Propionibacteriales</taxon>
        <taxon>Nocardioidaceae</taxon>
        <taxon>Aeromicrobium</taxon>
    </lineage>
</organism>
<dbReference type="RefSeq" id="WP_121794969.1">
    <property type="nucleotide sequence ID" value="NZ_RDBF01000010.1"/>
</dbReference>
<feature type="transmembrane region" description="Helical" evidence="1">
    <location>
        <begin position="31"/>
        <end position="53"/>
    </location>
</feature>
<dbReference type="AlphaFoldDB" id="A0A3L8PME3"/>
<feature type="transmembrane region" description="Helical" evidence="1">
    <location>
        <begin position="73"/>
        <end position="95"/>
    </location>
</feature>
<accession>A0A3L8PME3</accession>
<evidence type="ECO:0000256" key="1">
    <source>
        <dbReference type="SAM" id="Phobius"/>
    </source>
</evidence>
<sequence length="115" mass="11880">MKHMAMAVLCFEAVILGLASPVLIMVENVPVALGLTAGLGLALLCLVACGLLRGPAGEWLGHLVQVGAVGLGFLAPVMFFVGGMFAALWAGAILLGRKIERDRARWAAAEGEQPG</sequence>
<keyword evidence="1" id="KW-1133">Transmembrane helix</keyword>
<keyword evidence="1" id="KW-0472">Membrane</keyword>
<reference evidence="2 3" key="1">
    <citation type="submission" date="2018-10" db="EMBL/GenBank/DDBJ databases">
        <title>Aeromicrobium sp. 9W16Y-2 whole genome shotgun sequence.</title>
        <authorList>
            <person name="Li F."/>
        </authorList>
    </citation>
    <scope>NUCLEOTIDE SEQUENCE [LARGE SCALE GENOMIC DNA]</scope>
    <source>
        <strain evidence="2 3">9W16Y-2</strain>
    </source>
</reference>
<comment type="caution">
    <text evidence="2">The sequence shown here is derived from an EMBL/GenBank/DDBJ whole genome shotgun (WGS) entry which is preliminary data.</text>
</comment>
<keyword evidence="3" id="KW-1185">Reference proteome</keyword>
<proteinExistence type="predicted"/>
<protein>
    <submittedName>
        <fullName evidence="2">DUF4233 domain-containing protein</fullName>
    </submittedName>
</protein>
<name>A0A3L8PME3_9ACTN</name>
<feature type="transmembrane region" description="Helical" evidence="1">
    <location>
        <begin position="6"/>
        <end position="24"/>
    </location>
</feature>
<gene>
    <name evidence="2" type="ORF">D9V41_12805</name>
</gene>
<evidence type="ECO:0000313" key="3">
    <source>
        <dbReference type="Proteomes" id="UP000282515"/>
    </source>
</evidence>
<evidence type="ECO:0000313" key="2">
    <source>
        <dbReference type="EMBL" id="RLV55192.1"/>
    </source>
</evidence>
<dbReference type="Proteomes" id="UP000282515">
    <property type="component" value="Unassembled WGS sequence"/>
</dbReference>
<dbReference type="InterPro" id="IPR025327">
    <property type="entry name" value="DUF4233"/>
</dbReference>
<keyword evidence="1" id="KW-0812">Transmembrane</keyword>
<dbReference type="Pfam" id="PF14017">
    <property type="entry name" value="DUF4233"/>
    <property type="match status" value="1"/>
</dbReference>